<keyword evidence="1" id="KW-0812">Transmembrane</keyword>
<evidence type="ECO:0000256" key="1">
    <source>
        <dbReference type="SAM" id="Phobius"/>
    </source>
</evidence>
<keyword evidence="4" id="KW-1185">Reference proteome</keyword>
<feature type="signal peptide" evidence="2">
    <location>
        <begin position="1"/>
        <end position="40"/>
    </location>
</feature>
<dbReference type="Proteomes" id="UP001162800">
    <property type="component" value="Plasmid unnamed2"/>
</dbReference>
<evidence type="ECO:0000313" key="4">
    <source>
        <dbReference type="Proteomes" id="UP001162800"/>
    </source>
</evidence>
<evidence type="ECO:0000313" key="3">
    <source>
        <dbReference type="EMBL" id="UYG54042.1"/>
    </source>
</evidence>
<name>A0ABY6GG35_9BURK</name>
<keyword evidence="1" id="KW-1133">Transmembrane helix</keyword>
<feature type="transmembrane region" description="Helical" evidence="1">
    <location>
        <begin position="167"/>
        <end position="188"/>
    </location>
</feature>
<geneLocation type="plasmid" evidence="3 4">
    <name>unnamed2</name>
</geneLocation>
<organism evidence="3 4">
    <name type="scientific">Comamonas endophytica</name>
    <dbReference type="NCBI Taxonomy" id="2949090"/>
    <lineage>
        <taxon>Bacteria</taxon>
        <taxon>Pseudomonadati</taxon>
        <taxon>Pseudomonadota</taxon>
        <taxon>Betaproteobacteria</taxon>
        <taxon>Burkholderiales</taxon>
        <taxon>Comamonadaceae</taxon>
        <taxon>Comamonas</taxon>
    </lineage>
</organism>
<protein>
    <recommendedName>
        <fullName evidence="5">Nickel transport protein</fullName>
    </recommendedName>
</protein>
<keyword evidence="1" id="KW-0472">Membrane</keyword>
<accession>A0ABY6GG35</accession>
<keyword evidence="2" id="KW-0732">Signal</keyword>
<dbReference type="RefSeq" id="WP_231045083.1">
    <property type="nucleotide sequence ID" value="NZ_CP106883.1"/>
</dbReference>
<dbReference type="EMBL" id="CP106883">
    <property type="protein sequence ID" value="UYG54042.1"/>
    <property type="molecule type" value="Genomic_DNA"/>
</dbReference>
<feature type="chain" id="PRO_5045740110" description="Nickel transport protein" evidence="2">
    <location>
        <begin position="41"/>
        <end position="195"/>
    </location>
</feature>
<proteinExistence type="predicted"/>
<evidence type="ECO:0000256" key="2">
    <source>
        <dbReference type="SAM" id="SignalP"/>
    </source>
</evidence>
<evidence type="ECO:0008006" key="5">
    <source>
        <dbReference type="Google" id="ProtNLM"/>
    </source>
</evidence>
<keyword evidence="3" id="KW-0614">Plasmid</keyword>
<gene>
    <name evidence="3" type="ORF">M9799_20160</name>
</gene>
<sequence length="195" mass="20376">MTRTPFRIPSMTHFFSPSPRALCAGLSMAAALLLCAPAQADEGHDHGEVPAAASGPALPRFSASSELFELVGVLDGKQLTLYLDHAPTNAPVKDATLELEIGNHKLQPQAHGEGQFEATLEQPLPEGLSPVTATVTASNDSDLLAGELDIHGDTHAEARHAHGWKEYALWGLGGIAVLALAVAALRLARKKAGAA</sequence>
<reference evidence="3" key="1">
    <citation type="submission" date="2022-09" db="EMBL/GenBank/DDBJ databases">
        <title>The complete genome of Acidovorax sp. 5MLIR.</title>
        <authorList>
            <person name="Liu L."/>
            <person name="Yue J."/>
            <person name="Yang F."/>
            <person name="Yuan J."/>
            <person name="Li L."/>
        </authorList>
    </citation>
    <scope>NUCLEOTIDE SEQUENCE</scope>
    <source>
        <strain evidence="3">5MLIR</strain>
        <plasmid evidence="3">unnamed2</plasmid>
    </source>
</reference>